<feature type="region of interest" description="Disordered" evidence="1">
    <location>
        <begin position="1"/>
        <end position="280"/>
    </location>
</feature>
<name>A0A438NK17_EXOME</name>
<proteinExistence type="predicted"/>
<accession>A0A438NK17</accession>
<protein>
    <submittedName>
        <fullName evidence="2">Uncharacterized protein</fullName>
    </submittedName>
</protein>
<gene>
    <name evidence="2" type="ORF">B0A52_00438</name>
</gene>
<evidence type="ECO:0000256" key="1">
    <source>
        <dbReference type="SAM" id="MobiDB-lite"/>
    </source>
</evidence>
<feature type="compositionally biased region" description="Polar residues" evidence="1">
    <location>
        <begin position="54"/>
        <end position="67"/>
    </location>
</feature>
<comment type="caution">
    <text evidence="2">The sequence shown here is derived from an EMBL/GenBank/DDBJ whole genome shotgun (WGS) entry which is preliminary data.</text>
</comment>
<reference evidence="2 3" key="1">
    <citation type="submission" date="2017-03" db="EMBL/GenBank/DDBJ databases">
        <title>Genomes of endolithic fungi from Antarctica.</title>
        <authorList>
            <person name="Coleine C."/>
            <person name="Masonjones S."/>
            <person name="Stajich J.E."/>
        </authorList>
    </citation>
    <scope>NUCLEOTIDE SEQUENCE [LARGE SCALE GENOMIC DNA]</scope>
    <source>
        <strain evidence="2 3">CCFEE 6314</strain>
    </source>
</reference>
<organism evidence="2 3">
    <name type="scientific">Exophiala mesophila</name>
    <name type="common">Black yeast-like fungus</name>
    <dbReference type="NCBI Taxonomy" id="212818"/>
    <lineage>
        <taxon>Eukaryota</taxon>
        <taxon>Fungi</taxon>
        <taxon>Dikarya</taxon>
        <taxon>Ascomycota</taxon>
        <taxon>Pezizomycotina</taxon>
        <taxon>Eurotiomycetes</taxon>
        <taxon>Chaetothyriomycetidae</taxon>
        <taxon>Chaetothyriales</taxon>
        <taxon>Herpotrichiellaceae</taxon>
        <taxon>Exophiala</taxon>
    </lineage>
</organism>
<dbReference type="AlphaFoldDB" id="A0A438NK17"/>
<dbReference type="OrthoDB" id="5383057at2759"/>
<dbReference type="VEuPathDB" id="FungiDB:PV10_01579"/>
<dbReference type="EMBL" id="NAJM01000001">
    <property type="protein sequence ID" value="RVX76081.1"/>
    <property type="molecule type" value="Genomic_DNA"/>
</dbReference>
<sequence length="280" mass="27566">MSYAANPRAPQLDPSKAPQEPTGAVTSDSLAADSIKQGGGFAQNDNAVPLSVKGASSTLNTTDTSAASALHPAPSGAAREQQDAMGAGPDERGTTGLKLDALDDPQFNGTHSLQGYSGGPSANTTGSSSGTGPAGASDFGSTTTSTSGTSASNSSNVTSSSTTSTSNASAGAGAGVRPHVPTAPNYTGAVTGDNAPSGTFKPKGSNLDDADLTDSIPKTKTFTGNVGGVNDPGRLAERGFEGVNTEPIQESSQSGVEGGRQRGGEQEVGGKFSVLASERA</sequence>
<feature type="compositionally biased region" description="Low complexity" evidence="1">
    <location>
        <begin position="119"/>
        <end position="171"/>
    </location>
</feature>
<evidence type="ECO:0000313" key="3">
    <source>
        <dbReference type="Proteomes" id="UP000288859"/>
    </source>
</evidence>
<evidence type="ECO:0000313" key="2">
    <source>
        <dbReference type="EMBL" id="RVX76081.1"/>
    </source>
</evidence>
<dbReference type="Proteomes" id="UP000288859">
    <property type="component" value="Unassembled WGS sequence"/>
</dbReference>